<dbReference type="Proteomes" id="UP000005018">
    <property type="component" value="Chromosome 1"/>
</dbReference>
<accession>H8WYL8</accession>
<dbReference type="RefSeq" id="XP_003866772.1">
    <property type="nucleotide sequence ID" value="XM_003866724.1"/>
</dbReference>
<keyword evidence="2" id="KW-0812">Transmembrane</keyword>
<feature type="transmembrane region" description="Helical" evidence="2">
    <location>
        <begin position="53"/>
        <end position="73"/>
    </location>
</feature>
<feature type="region of interest" description="Disordered" evidence="1">
    <location>
        <begin position="1"/>
        <end position="29"/>
    </location>
</feature>
<keyword evidence="2" id="KW-1133">Transmembrane helix</keyword>
<dbReference type="GeneID" id="14537709"/>
<feature type="transmembrane region" description="Helical" evidence="2">
    <location>
        <begin position="93"/>
        <end position="116"/>
    </location>
</feature>
<evidence type="ECO:0000256" key="2">
    <source>
        <dbReference type="SAM" id="Phobius"/>
    </source>
</evidence>
<reference evidence="3 4" key="1">
    <citation type="journal article" date="2012" name="PLoS ONE">
        <title>Sequence and analysis of the genome of the pathogenic yeast Candida orthopsilosis.</title>
        <authorList>
            <person name="Riccombeni A."/>
            <person name="Vidanes G."/>
            <person name="Proux-Wera E."/>
            <person name="Wolfe K.H."/>
            <person name="Butler G."/>
        </authorList>
    </citation>
    <scope>NUCLEOTIDE SEQUENCE [LARGE SCALE GENOMIC DNA]</scope>
    <source>
        <strain evidence="3 4">Co 90-125</strain>
    </source>
</reference>
<dbReference type="AlphaFoldDB" id="H8WYL8"/>
<protein>
    <submittedName>
        <fullName evidence="3">Uncharacterized protein</fullName>
    </submittedName>
</protein>
<evidence type="ECO:0000313" key="4">
    <source>
        <dbReference type="Proteomes" id="UP000005018"/>
    </source>
</evidence>
<name>H8WYL8_CANO9</name>
<dbReference type="HOGENOM" id="CLU_1695245_0_0_1"/>
<dbReference type="EMBL" id="HE681719">
    <property type="protein sequence ID" value="CCG21333.1"/>
    <property type="molecule type" value="Genomic_DNA"/>
</dbReference>
<proteinExistence type="predicted"/>
<organism evidence="3 4">
    <name type="scientific">Candida orthopsilosis (strain 90-125)</name>
    <name type="common">Yeast</name>
    <dbReference type="NCBI Taxonomy" id="1136231"/>
    <lineage>
        <taxon>Eukaryota</taxon>
        <taxon>Fungi</taxon>
        <taxon>Dikarya</taxon>
        <taxon>Ascomycota</taxon>
        <taxon>Saccharomycotina</taxon>
        <taxon>Pichiomycetes</taxon>
        <taxon>Debaryomycetaceae</taxon>
        <taxon>Candida/Lodderomyces clade</taxon>
        <taxon>Candida</taxon>
    </lineage>
</organism>
<dbReference type="KEGG" id="cot:CORT_0A09480"/>
<keyword evidence="2" id="KW-0472">Membrane</keyword>
<sequence>MNKENDNYNKERGDIALDELKNESSQHADETDVSKQLQLPLCNSHEAPSDGELTYALSGIIGIISQFALVYSYSSLLARLNRRLLADEQRGTLLFIVGKISIFALLLLNIVTPSWMPTSKSKRTSSKVVLARAVCDCIKLTVIAVYVWISSFDKW</sequence>
<feature type="transmembrane region" description="Helical" evidence="2">
    <location>
        <begin position="128"/>
        <end position="149"/>
    </location>
</feature>
<evidence type="ECO:0000313" key="3">
    <source>
        <dbReference type="EMBL" id="CCG21333.1"/>
    </source>
</evidence>
<keyword evidence="4" id="KW-1185">Reference proteome</keyword>
<gene>
    <name evidence="3" type="ORF">CORT_0A09480</name>
</gene>
<evidence type="ECO:0000256" key="1">
    <source>
        <dbReference type="SAM" id="MobiDB-lite"/>
    </source>
</evidence>